<dbReference type="InterPro" id="IPR027417">
    <property type="entry name" value="P-loop_NTPase"/>
</dbReference>
<dbReference type="PROSITE" id="PS51722">
    <property type="entry name" value="G_TR_2"/>
    <property type="match status" value="1"/>
</dbReference>
<proteinExistence type="inferred from homology"/>
<dbReference type="Pfam" id="PF00009">
    <property type="entry name" value="GTP_EFTU"/>
    <property type="match status" value="1"/>
</dbReference>
<evidence type="ECO:0000259" key="7">
    <source>
        <dbReference type="PROSITE" id="PS51722"/>
    </source>
</evidence>
<feature type="non-terminal residue" evidence="8">
    <location>
        <position position="1"/>
    </location>
</feature>
<evidence type="ECO:0000313" key="8">
    <source>
        <dbReference type="EMBL" id="SVC93616.1"/>
    </source>
</evidence>
<dbReference type="InterPro" id="IPR015760">
    <property type="entry name" value="TIF_IF2"/>
</dbReference>
<sequence>KEEAQAELERAAKAQIEQEEKQKESEKQREEAEAKEREKEAKRQEEETNKRKAAQEGARREAEEKRRIAGEEAKEKAGQRRVEKGRQKRQRGADVNDPTGPDRTLHVAEGASARRRKRRPRRRTAHVSVDAQHGFERPTEPVVREVEIPETIAVSEIAQRMAVKANDVIKVLMDMGMMVTINQVIDQDTAVLVVEEMGHTAKPLRDEGIEAQLLESYDEGTDEADFEIRAPVVTVMGHVDHGKTSLLDYIRRTQVAASEAGGITQHIGAYNVKTEKGPITFLDTPGHAAFTAMRARGAQITDVVVLVVAADDGVMPQTIEAIQH</sequence>
<protein>
    <recommendedName>
        <fullName evidence="7">Tr-type G domain-containing protein</fullName>
    </recommendedName>
</protein>
<evidence type="ECO:0000256" key="6">
    <source>
        <dbReference type="SAM" id="MobiDB-lite"/>
    </source>
</evidence>
<dbReference type="InterPro" id="IPR000795">
    <property type="entry name" value="T_Tr_GTP-bd_dom"/>
</dbReference>
<dbReference type="GO" id="GO:0003924">
    <property type="term" value="F:GTPase activity"/>
    <property type="evidence" value="ECO:0007669"/>
    <property type="project" value="InterPro"/>
</dbReference>
<dbReference type="InterPro" id="IPR006847">
    <property type="entry name" value="IF2_N"/>
</dbReference>
<evidence type="ECO:0000256" key="5">
    <source>
        <dbReference type="ARBA" id="ARBA00023134"/>
    </source>
</evidence>
<dbReference type="GO" id="GO:0003743">
    <property type="term" value="F:translation initiation factor activity"/>
    <property type="evidence" value="ECO:0007669"/>
    <property type="project" value="UniProtKB-KW"/>
</dbReference>
<dbReference type="SUPFAM" id="SSF52540">
    <property type="entry name" value="P-loop containing nucleoside triphosphate hydrolases"/>
    <property type="match status" value="1"/>
</dbReference>
<comment type="similarity">
    <text evidence="1">Belongs to the TRAFAC class translation factor GTPase superfamily. Classic translation factor GTPase family. IF-2 subfamily.</text>
</comment>
<keyword evidence="3" id="KW-0547">Nucleotide-binding</keyword>
<evidence type="ECO:0000256" key="2">
    <source>
        <dbReference type="ARBA" id="ARBA00022540"/>
    </source>
</evidence>
<dbReference type="EMBL" id="UINC01119643">
    <property type="protein sequence ID" value="SVC93616.1"/>
    <property type="molecule type" value="Genomic_DNA"/>
</dbReference>
<dbReference type="AlphaFoldDB" id="A0A382R7F2"/>
<dbReference type="GO" id="GO:0005525">
    <property type="term" value="F:GTP binding"/>
    <property type="evidence" value="ECO:0007669"/>
    <property type="project" value="UniProtKB-KW"/>
</dbReference>
<dbReference type="InterPro" id="IPR005225">
    <property type="entry name" value="Small_GTP-bd"/>
</dbReference>
<dbReference type="PANTHER" id="PTHR43381:SF5">
    <property type="entry name" value="TR-TYPE G DOMAIN-CONTAINING PROTEIN"/>
    <property type="match status" value="1"/>
</dbReference>
<keyword evidence="2" id="KW-0396">Initiation factor</keyword>
<name>A0A382R7F2_9ZZZZ</name>
<evidence type="ECO:0000256" key="4">
    <source>
        <dbReference type="ARBA" id="ARBA00022917"/>
    </source>
</evidence>
<dbReference type="Gene3D" id="3.40.50.300">
    <property type="entry name" value="P-loop containing nucleotide triphosphate hydrolases"/>
    <property type="match status" value="1"/>
</dbReference>
<feature type="domain" description="Tr-type G" evidence="7">
    <location>
        <begin position="228"/>
        <end position="324"/>
    </location>
</feature>
<feature type="compositionally biased region" description="Basic residues" evidence="6">
    <location>
        <begin position="113"/>
        <end position="125"/>
    </location>
</feature>
<keyword evidence="5" id="KW-0342">GTP-binding</keyword>
<gene>
    <name evidence="8" type="ORF">METZ01_LOCUS346470</name>
</gene>
<feature type="non-terminal residue" evidence="8">
    <location>
        <position position="324"/>
    </location>
</feature>
<organism evidence="8">
    <name type="scientific">marine metagenome</name>
    <dbReference type="NCBI Taxonomy" id="408172"/>
    <lineage>
        <taxon>unclassified sequences</taxon>
        <taxon>metagenomes</taxon>
        <taxon>ecological metagenomes</taxon>
    </lineage>
</organism>
<reference evidence="8" key="1">
    <citation type="submission" date="2018-05" db="EMBL/GenBank/DDBJ databases">
        <authorList>
            <person name="Lanie J.A."/>
            <person name="Ng W.-L."/>
            <person name="Kazmierczak K.M."/>
            <person name="Andrzejewski T.M."/>
            <person name="Davidsen T.M."/>
            <person name="Wayne K.J."/>
            <person name="Tettelin H."/>
            <person name="Glass J.I."/>
            <person name="Rusch D."/>
            <person name="Podicherti R."/>
            <person name="Tsui H.-C.T."/>
            <person name="Winkler M.E."/>
        </authorList>
    </citation>
    <scope>NUCLEOTIDE SEQUENCE</scope>
</reference>
<evidence type="ECO:0000256" key="3">
    <source>
        <dbReference type="ARBA" id="ARBA00022741"/>
    </source>
</evidence>
<keyword evidence="4" id="KW-0648">Protein biosynthesis</keyword>
<dbReference type="CDD" id="cd01887">
    <property type="entry name" value="IF2_eIF5B"/>
    <property type="match status" value="1"/>
</dbReference>
<dbReference type="NCBIfam" id="TIGR00231">
    <property type="entry name" value="small_GTP"/>
    <property type="match status" value="1"/>
</dbReference>
<dbReference type="Pfam" id="PF04760">
    <property type="entry name" value="IF2_N"/>
    <property type="match status" value="1"/>
</dbReference>
<evidence type="ECO:0000256" key="1">
    <source>
        <dbReference type="ARBA" id="ARBA00007733"/>
    </source>
</evidence>
<accession>A0A382R7F2</accession>
<feature type="region of interest" description="Disordered" evidence="6">
    <location>
        <begin position="1"/>
        <end position="130"/>
    </location>
</feature>
<dbReference type="PANTHER" id="PTHR43381">
    <property type="entry name" value="TRANSLATION INITIATION FACTOR IF-2-RELATED"/>
    <property type="match status" value="1"/>
</dbReference>
<dbReference type="GO" id="GO:0005829">
    <property type="term" value="C:cytosol"/>
    <property type="evidence" value="ECO:0007669"/>
    <property type="project" value="TreeGrafter"/>
</dbReference>
<feature type="compositionally biased region" description="Basic and acidic residues" evidence="6">
    <location>
        <begin position="7"/>
        <end position="85"/>
    </location>
</feature>